<keyword evidence="3" id="KW-1185">Reference proteome</keyword>
<keyword evidence="1" id="KW-0732">Signal</keyword>
<reference evidence="2" key="2">
    <citation type="submission" date="2021-02" db="EMBL/GenBank/DDBJ databases">
        <authorList>
            <person name="Kimball J.A."/>
            <person name="Haas M.W."/>
            <person name="Macchietto M."/>
            <person name="Kono T."/>
            <person name="Duquette J."/>
            <person name="Shao M."/>
        </authorList>
    </citation>
    <scope>NUCLEOTIDE SEQUENCE</scope>
    <source>
        <tissue evidence="2">Fresh leaf tissue</tissue>
    </source>
</reference>
<proteinExistence type="predicted"/>
<dbReference type="Proteomes" id="UP000729402">
    <property type="component" value="Unassembled WGS sequence"/>
</dbReference>
<evidence type="ECO:0000313" key="2">
    <source>
        <dbReference type="EMBL" id="KAG8087828.1"/>
    </source>
</evidence>
<reference evidence="2" key="1">
    <citation type="journal article" date="2021" name="bioRxiv">
        <title>Whole Genome Assembly and Annotation of Northern Wild Rice, Zizania palustris L., Supports a Whole Genome Duplication in the Zizania Genus.</title>
        <authorList>
            <person name="Haas M."/>
            <person name="Kono T."/>
            <person name="Macchietto M."/>
            <person name="Millas R."/>
            <person name="McGilp L."/>
            <person name="Shao M."/>
            <person name="Duquette J."/>
            <person name="Hirsch C.N."/>
            <person name="Kimball J."/>
        </authorList>
    </citation>
    <scope>NUCLEOTIDE SEQUENCE</scope>
    <source>
        <tissue evidence="2">Fresh leaf tissue</tissue>
    </source>
</reference>
<evidence type="ECO:0000313" key="3">
    <source>
        <dbReference type="Proteomes" id="UP000729402"/>
    </source>
</evidence>
<dbReference type="EMBL" id="JAAALK010000082">
    <property type="protein sequence ID" value="KAG8087828.1"/>
    <property type="molecule type" value="Genomic_DNA"/>
</dbReference>
<evidence type="ECO:0000256" key="1">
    <source>
        <dbReference type="SAM" id="SignalP"/>
    </source>
</evidence>
<protein>
    <submittedName>
        <fullName evidence="2">Uncharacterized protein</fullName>
    </submittedName>
</protein>
<gene>
    <name evidence="2" type="ORF">GUJ93_ZPchr0010g8688</name>
</gene>
<feature type="chain" id="PRO_5035155226" evidence="1">
    <location>
        <begin position="17"/>
        <end position="149"/>
    </location>
</feature>
<dbReference type="AlphaFoldDB" id="A0A8J5WFJ7"/>
<feature type="signal peptide" evidence="1">
    <location>
        <begin position="1"/>
        <end position="16"/>
    </location>
</feature>
<organism evidence="2 3">
    <name type="scientific">Zizania palustris</name>
    <name type="common">Northern wild rice</name>
    <dbReference type="NCBI Taxonomy" id="103762"/>
    <lineage>
        <taxon>Eukaryota</taxon>
        <taxon>Viridiplantae</taxon>
        <taxon>Streptophyta</taxon>
        <taxon>Embryophyta</taxon>
        <taxon>Tracheophyta</taxon>
        <taxon>Spermatophyta</taxon>
        <taxon>Magnoliopsida</taxon>
        <taxon>Liliopsida</taxon>
        <taxon>Poales</taxon>
        <taxon>Poaceae</taxon>
        <taxon>BOP clade</taxon>
        <taxon>Oryzoideae</taxon>
        <taxon>Oryzeae</taxon>
        <taxon>Zizaniinae</taxon>
        <taxon>Zizania</taxon>
    </lineage>
</organism>
<name>A0A8J5WFJ7_ZIZPA</name>
<accession>A0A8J5WFJ7</accession>
<sequence length="149" mass="15897">MSSLWLTITPLSLTWHTFIFTASLDPRRPRAASSSAPCAPPSPPRLASLQFAMIRTCLAFTSRAPSAAFPDDLASPRAPVSSSLPAFPIVDNGLPPRDHRSTIFFAVAAASPVVVVCHGLLPPRRHTPRVISTVFFLAIATPTRCAVPA</sequence>
<comment type="caution">
    <text evidence="2">The sequence shown here is derived from an EMBL/GenBank/DDBJ whole genome shotgun (WGS) entry which is preliminary data.</text>
</comment>